<accession>A0A380T809</accession>
<reference evidence="1" key="1">
    <citation type="submission" date="2018-07" db="EMBL/GenBank/DDBJ databases">
        <authorList>
            <person name="Quirk P.G."/>
            <person name="Krulwich T.A."/>
        </authorList>
    </citation>
    <scope>NUCLEOTIDE SEQUENCE</scope>
</reference>
<dbReference type="EMBL" id="UIDG01000001">
    <property type="protein sequence ID" value="SUS03289.1"/>
    <property type="molecule type" value="Genomic_DNA"/>
</dbReference>
<gene>
    <name evidence="1" type="ORF">DF3PB_10042</name>
</gene>
<organism evidence="1">
    <name type="scientific">metagenome</name>
    <dbReference type="NCBI Taxonomy" id="256318"/>
    <lineage>
        <taxon>unclassified sequences</taxon>
        <taxon>metagenomes</taxon>
    </lineage>
</organism>
<dbReference type="AlphaFoldDB" id="A0A380T809"/>
<sequence>MSTQRELEALILKDHLDPSLAKSVQFYLTGAESRPGLVREALQGSIDAAVRLFETVLPGWEYRLGRNSAWQMVFVQPDWFHPVHQVRLEQELWPDAKDESMWIDVELRPPLLRGPAVAMVIAIIRATAFTRSRIRQRDAARRRLVRDRRNAKKSDELRSDR</sequence>
<proteinExistence type="predicted"/>
<protein>
    <submittedName>
        <fullName evidence="1">Uncharacterized protein</fullName>
    </submittedName>
</protein>
<name>A0A380T809_9ZZZZ</name>
<evidence type="ECO:0000313" key="1">
    <source>
        <dbReference type="EMBL" id="SUS03289.1"/>
    </source>
</evidence>